<dbReference type="PANTHER" id="PTHR35043:SF8">
    <property type="entry name" value="DUF4220 DOMAIN-CONTAINING PROTEIN"/>
    <property type="match status" value="1"/>
</dbReference>
<reference evidence="2" key="1">
    <citation type="submission" date="2023-03" db="EMBL/GenBank/DDBJ databases">
        <title>Massive genome expansion in bonnet fungi (Mycena s.s.) driven by repeated elements and novel gene families across ecological guilds.</title>
        <authorList>
            <consortium name="Lawrence Berkeley National Laboratory"/>
            <person name="Harder C.B."/>
            <person name="Miyauchi S."/>
            <person name="Viragh M."/>
            <person name="Kuo A."/>
            <person name="Thoen E."/>
            <person name="Andreopoulos B."/>
            <person name="Lu D."/>
            <person name="Skrede I."/>
            <person name="Drula E."/>
            <person name="Henrissat B."/>
            <person name="Morin E."/>
            <person name="Kohler A."/>
            <person name="Barry K."/>
            <person name="LaButti K."/>
            <person name="Morin E."/>
            <person name="Salamov A."/>
            <person name="Lipzen A."/>
            <person name="Mereny Z."/>
            <person name="Hegedus B."/>
            <person name="Baldrian P."/>
            <person name="Stursova M."/>
            <person name="Weitz H."/>
            <person name="Taylor A."/>
            <person name="Grigoriev I.V."/>
            <person name="Nagy L.G."/>
            <person name="Martin F."/>
            <person name="Kauserud H."/>
        </authorList>
    </citation>
    <scope>NUCLEOTIDE SEQUENCE</scope>
    <source>
        <strain evidence="2">9284</strain>
    </source>
</reference>
<evidence type="ECO:0000313" key="3">
    <source>
        <dbReference type="Proteomes" id="UP001221142"/>
    </source>
</evidence>
<dbReference type="Proteomes" id="UP001221142">
    <property type="component" value="Unassembled WGS sequence"/>
</dbReference>
<protein>
    <submittedName>
        <fullName evidence="2">Uncharacterized protein</fullName>
    </submittedName>
</protein>
<proteinExistence type="predicted"/>
<feature type="transmembrane region" description="Helical" evidence="1">
    <location>
        <begin position="177"/>
        <end position="200"/>
    </location>
</feature>
<feature type="transmembrane region" description="Helical" evidence="1">
    <location>
        <begin position="289"/>
        <end position="310"/>
    </location>
</feature>
<sequence length="407" mass="46094">MDAPPIFNFSTPTVDVCDDIHQCRTLFQIISPCLTTISLCTWIALHLNVPPPGLSRIKGLWLKLRMLLLALIAPELMLVFAARQYIVARRIVEAYQHAHMTPTHAHFFIMGGFVTPKPDRHPIATMAQLRVYLDAIVAVPEADIKDKSKQDAIAKLLTLGQVLWFVIQTVLRRFDGLPLSALEVVTFAFAGLHMITWWTWKDKPRDVAEAIEIQFHDECMSLTRVDSDFDPEQQKLILHTGSPYREDAAPEPLTIVPHLDGIMFGGYPNYLPTSHTAVPSFWSTDRPPVGYALLGQIILSVVFGLVHCWAWNSSFPTQVEMWMWRTCALWITGCIPMWALLMPVRLSFPEQSMPRRVLRFVGLVLLGAYILSRVILIVLSFTTLRGLPVEIFITVDWMDALSPMLTP</sequence>
<name>A0AAD7BFV2_9AGAR</name>
<gene>
    <name evidence="2" type="ORF">FB45DRAFT_1032782</name>
</gene>
<accession>A0AAD7BFV2</accession>
<feature type="transmembrane region" description="Helical" evidence="1">
    <location>
        <begin position="64"/>
        <end position="82"/>
    </location>
</feature>
<keyword evidence="1" id="KW-1133">Transmembrane helix</keyword>
<evidence type="ECO:0000256" key="1">
    <source>
        <dbReference type="SAM" id="Phobius"/>
    </source>
</evidence>
<dbReference type="PANTHER" id="PTHR35043">
    <property type="entry name" value="TRANSCRIPTION FACTOR DOMAIN-CONTAINING PROTEIN"/>
    <property type="match status" value="1"/>
</dbReference>
<evidence type="ECO:0000313" key="2">
    <source>
        <dbReference type="EMBL" id="KAJ7620082.1"/>
    </source>
</evidence>
<feature type="transmembrane region" description="Helical" evidence="1">
    <location>
        <begin position="152"/>
        <end position="171"/>
    </location>
</feature>
<keyword evidence="1" id="KW-0472">Membrane</keyword>
<feature type="transmembrane region" description="Helical" evidence="1">
    <location>
        <begin position="322"/>
        <end position="348"/>
    </location>
</feature>
<comment type="caution">
    <text evidence="2">The sequence shown here is derived from an EMBL/GenBank/DDBJ whole genome shotgun (WGS) entry which is preliminary data.</text>
</comment>
<keyword evidence="1" id="KW-0812">Transmembrane</keyword>
<feature type="transmembrane region" description="Helical" evidence="1">
    <location>
        <begin position="360"/>
        <end position="381"/>
    </location>
</feature>
<dbReference type="EMBL" id="JARKIF010000017">
    <property type="protein sequence ID" value="KAJ7620082.1"/>
    <property type="molecule type" value="Genomic_DNA"/>
</dbReference>
<keyword evidence="3" id="KW-1185">Reference proteome</keyword>
<feature type="transmembrane region" description="Helical" evidence="1">
    <location>
        <begin position="26"/>
        <end position="44"/>
    </location>
</feature>
<organism evidence="2 3">
    <name type="scientific">Roridomyces roridus</name>
    <dbReference type="NCBI Taxonomy" id="1738132"/>
    <lineage>
        <taxon>Eukaryota</taxon>
        <taxon>Fungi</taxon>
        <taxon>Dikarya</taxon>
        <taxon>Basidiomycota</taxon>
        <taxon>Agaricomycotina</taxon>
        <taxon>Agaricomycetes</taxon>
        <taxon>Agaricomycetidae</taxon>
        <taxon>Agaricales</taxon>
        <taxon>Marasmiineae</taxon>
        <taxon>Mycenaceae</taxon>
        <taxon>Roridomyces</taxon>
    </lineage>
</organism>
<dbReference type="AlphaFoldDB" id="A0AAD7BFV2"/>